<dbReference type="EMBL" id="JBHEZZ010000002">
    <property type="protein sequence ID" value="MFC1400821.1"/>
    <property type="molecule type" value="Genomic_DNA"/>
</dbReference>
<keyword evidence="4" id="KW-1185">Reference proteome</keyword>
<feature type="domain" description="Bacterial mobilisation" evidence="2">
    <location>
        <begin position="117"/>
        <end position="154"/>
    </location>
</feature>
<name>A0ABV6UH97_9ACTN</name>
<dbReference type="InterPro" id="IPR008687">
    <property type="entry name" value="MobC"/>
</dbReference>
<proteinExistence type="predicted"/>
<accession>A0ABV6UH97</accession>
<dbReference type="RefSeq" id="WP_198037444.1">
    <property type="nucleotide sequence ID" value="NZ_JBHEZZ010000002.1"/>
</dbReference>
<comment type="caution">
    <text evidence="3">The sequence shown here is derived from an EMBL/GenBank/DDBJ whole genome shotgun (WGS) entry which is preliminary data.</text>
</comment>
<sequence length="172" mass="18706">MTDDEFVQHGIAALDTPVLPITTDRLVTSRRPLSEILYRPRSGTRRDIQLTASAEPAEKAFIDLAAKAAKRSRSAYLMDAALTFAHAYLSDQRPDGVPALPSPRALQDLAVLFGKLLRELHRVGVNLNQLTRAVNMGVLPDRAEEVLDEVSALARAGHLALEHVVAGCRHGA</sequence>
<evidence type="ECO:0000256" key="1">
    <source>
        <dbReference type="ARBA" id="ARBA00022649"/>
    </source>
</evidence>
<keyword evidence="1" id="KW-1277">Toxin-antitoxin system</keyword>
<evidence type="ECO:0000313" key="3">
    <source>
        <dbReference type="EMBL" id="MFC1400821.1"/>
    </source>
</evidence>
<dbReference type="Proteomes" id="UP001592528">
    <property type="component" value="Unassembled WGS sequence"/>
</dbReference>
<reference evidence="3 4" key="1">
    <citation type="submission" date="2024-09" db="EMBL/GenBank/DDBJ databases">
        <authorList>
            <person name="Lee S.D."/>
        </authorList>
    </citation>
    <scope>NUCLEOTIDE SEQUENCE [LARGE SCALE GENOMIC DNA]</scope>
    <source>
        <strain evidence="3 4">N1-5</strain>
    </source>
</reference>
<dbReference type="Pfam" id="PF08681">
    <property type="entry name" value="TacA1"/>
    <property type="match status" value="1"/>
</dbReference>
<dbReference type="InterPro" id="IPR014795">
    <property type="entry name" value="TacA_1-like"/>
</dbReference>
<organism evidence="3 4">
    <name type="scientific">Streptacidiphilus cavernicola</name>
    <dbReference type="NCBI Taxonomy" id="3342716"/>
    <lineage>
        <taxon>Bacteria</taxon>
        <taxon>Bacillati</taxon>
        <taxon>Actinomycetota</taxon>
        <taxon>Actinomycetes</taxon>
        <taxon>Kitasatosporales</taxon>
        <taxon>Streptomycetaceae</taxon>
        <taxon>Streptacidiphilus</taxon>
    </lineage>
</organism>
<protein>
    <submittedName>
        <fullName evidence="3">Plasmid mobilization relaxosome protein MobC</fullName>
    </submittedName>
</protein>
<gene>
    <name evidence="3" type="primary">mobC</name>
    <name evidence="3" type="ORF">ACEZDJ_05945</name>
</gene>
<evidence type="ECO:0000313" key="4">
    <source>
        <dbReference type="Proteomes" id="UP001592528"/>
    </source>
</evidence>
<evidence type="ECO:0000259" key="2">
    <source>
        <dbReference type="Pfam" id="PF05713"/>
    </source>
</evidence>
<dbReference type="Pfam" id="PF05713">
    <property type="entry name" value="MobC"/>
    <property type="match status" value="1"/>
</dbReference>